<accession>A0A1E3X8E1</accession>
<comment type="similarity">
    <text evidence="1 5 6">Belongs to the bacterial ribosomal protein bS21 family.</text>
</comment>
<dbReference type="GO" id="GO:0006412">
    <property type="term" value="P:translation"/>
    <property type="evidence" value="ECO:0007669"/>
    <property type="project" value="UniProtKB-UniRule"/>
</dbReference>
<evidence type="ECO:0000313" key="8">
    <source>
        <dbReference type="Proteomes" id="UP000094056"/>
    </source>
</evidence>
<evidence type="ECO:0000256" key="4">
    <source>
        <dbReference type="ARBA" id="ARBA00035135"/>
    </source>
</evidence>
<dbReference type="InterPro" id="IPR038380">
    <property type="entry name" value="Ribosomal_bS21_sf"/>
</dbReference>
<dbReference type="AlphaFoldDB" id="A0A1E3X8E1"/>
<evidence type="ECO:0000256" key="5">
    <source>
        <dbReference type="HAMAP-Rule" id="MF_00358"/>
    </source>
</evidence>
<dbReference type="GO" id="GO:0005840">
    <property type="term" value="C:ribosome"/>
    <property type="evidence" value="ECO:0007669"/>
    <property type="project" value="UniProtKB-KW"/>
</dbReference>
<dbReference type="PANTHER" id="PTHR21109">
    <property type="entry name" value="MITOCHONDRIAL 28S RIBOSOMAL PROTEIN S21"/>
    <property type="match status" value="1"/>
</dbReference>
<protein>
    <recommendedName>
        <fullName evidence="4 5">Small ribosomal subunit protein bS21</fullName>
    </recommendedName>
</protein>
<dbReference type="HAMAP" id="MF_00358">
    <property type="entry name" value="Ribosomal_bS21"/>
    <property type="match status" value="1"/>
</dbReference>
<evidence type="ECO:0000256" key="2">
    <source>
        <dbReference type="ARBA" id="ARBA00022980"/>
    </source>
</evidence>
<dbReference type="Pfam" id="PF01165">
    <property type="entry name" value="Ribosomal_S21"/>
    <property type="match status" value="1"/>
</dbReference>
<comment type="caution">
    <text evidence="7">The sequence shown here is derived from an EMBL/GenBank/DDBJ whole genome shotgun (WGS) entry which is preliminary data.</text>
</comment>
<dbReference type="EMBL" id="MAYW01000088">
    <property type="protein sequence ID" value="ODS31893.1"/>
    <property type="molecule type" value="Genomic_DNA"/>
</dbReference>
<dbReference type="InterPro" id="IPR001911">
    <property type="entry name" value="Ribosomal_bS21"/>
</dbReference>
<reference evidence="7 8" key="1">
    <citation type="submission" date="2016-07" db="EMBL/GenBank/DDBJ databases">
        <title>Draft genome of Scalindua rubra, obtained from a brine-seawater interface in the Red Sea, sheds light on salt adaptation in anammox bacteria.</title>
        <authorList>
            <person name="Speth D.R."/>
            <person name="Lagkouvardos I."/>
            <person name="Wang Y."/>
            <person name="Qian P.-Y."/>
            <person name="Dutilh B.E."/>
            <person name="Jetten M.S."/>
        </authorList>
    </citation>
    <scope>NUCLEOTIDE SEQUENCE [LARGE SCALE GENOMIC DNA]</scope>
    <source>
        <strain evidence="7">BSI-1</strain>
    </source>
</reference>
<evidence type="ECO:0000256" key="3">
    <source>
        <dbReference type="ARBA" id="ARBA00023274"/>
    </source>
</evidence>
<keyword evidence="3 5" id="KW-0687">Ribonucleoprotein</keyword>
<organism evidence="7 8">
    <name type="scientific">Candidatus Scalindua rubra</name>
    <dbReference type="NCBI Taxonomy" id="1872076"/>
    <lineage>
        <taxon>Bacteria</taxon>
        <taxon>Pseudomonadati</taxon>
        <taxon>Planctomycetota</taxon>
        <taxon>Candidatus Brocadiia</taxon>
        <taxon>Candidatus Brocadiales</taxon>
        <taxon>Candidatus Scalinduaceae</taxon>
        <taxon>Candidatus Scalindua</taxon>
    </lineage>
</organism>
<dbReference type="PANTHER" id="PTHR21109:SF22">
    <property type="entry name" value="SMALL RIBOSOMAL SUBUNIT PROTEIN BS21"/>
    <property type="match status" value="1"/>
</dbReference>
<dbReference type="Gene3D" id="1.20.5.1150">
    <property type="entry name" value="Ribosomal protein S8"/>
    <property type="match status" value="1"/>
</dbReference>
<evidence type="ECO:0000256" key="1">
    <source>
        <dbReference type="ARBA" id="ARBA00006640"/>
    </source>
</evidence>
<dbReference type="GO" id="GO:1990904">
    <property type="term" value="C:ribonucleoprotein complex"/>
    <property type="evidence" value="ECO:0007669"/>
    <property type="project" value="UniProtKB-KW"/>
</dbReference>
<gene>
    <name evidence="5" type="primary">rpsU</name>
    <name evidence="7" type="ORF">SCARUB_02973</name>
</gene>
<name>A0A1E3X8E1_9BACT</name>
<dbReference type="NCBIfam" id="TIGR00030">
    <property type="entry name" value="S21p"/>
    <property type="match status" value="1"/>
</dbReference>
<proteinExistence type="inferred from homology"/>
<dbReference type="Proteomes" id="UP000094056">
    <property type="component" value="Unassembled WGS sequence"/>
</dbReference>
<sequence length="126" mass="14863">MYSNFIKLPQHIVICRAIEGAIFIITLTFLLTVYKFIYSIIFLSGFLTLNRNGVDFSMAKIQISENESLREALRRFKKMCDKEGIINQSKRYAYFEKPSDKRRREESRRVKNIKKAQNLNPNLFSS</sequence>
<evidence type="ECO:0000313" key="7">
    <source>
        <dbReference type="EMBL" id="ODS31893.1"/>
    </source>
</evidence>
<evidence type="ECO:0000256" key="6">
    <source>
        <dbReference type="RuleBase" id="RU000667"/>
    </source>
</evidence>
<dbReference type="GO" id="GO:0003735">
    <property type="term" value="F:structural constituent of ribosome"/>
    <property type="evidence" value="ECO:0007669"/>
    <property type="project" value="InterPro"/>
</dbReference>
<dbReference type="PRINTS" id="PR00976">
    <property type="entry name" value="RIBOSOMALS21"/>
</dbReference>
<keyword evidence="2 5" id="KW-0689">Ribosomal protein</keyword>